<dbReference type="RefSeq" id="WP_008194614.1">
    <property type="nucleotide sequence ID" value="NZ_CM011002.1"/>
</dbReference>
<organism evidence="1 2">
    <name type="scientific">Roseibium alexandrii (strain DSM 17067 / NCIMB 14079 / DFL-11)</name>
    <name type="common">Labrenzia alexandrii</name>
    <dbReference type="NCBI Taxonomy" id="244592"/>
    <lineage>
        <taxon>Bacteria</taxon>
        <taxon>Pseudomonadati</taxon>
        <taxon>Pseudomonadota</taxon>
        <taxon>Alphaproteobacteria</taxon>
        <taxon>Hyphomicrobiales</taxon>
        <taxon>Stappiaceae</taxon>
        <taxon>Roseibium</taxon>
    </lineage>
</organism>
<sequence length="71" mass="7873">MAQFRSEDLVDAALLIGRGATVEDTTLVNEPAFVLLGLVKEFMESCEHYSLEPFEAWDELLEAIANNGEVN</sequence>
<reference evidence="1 2" key="2">
    <citation type="submission" date="2013-04" db="EMBL/GenBank/DDBJ databases">
        <authorList>
            <person name="Fiebig A."/>
            <person name="Pradella S."/>
            <person name="Wagner-Doebler I."/>
        </authorList>
    </citation>
    <scope>NUCLEOTIDE SEQUENCE [LARGE SCALE GENOMIC DNA]</scope>
    <source>
        <strain evidence="2">DSM 17067 / NCIMB 14079 / DFL-11</strain>
    </source>
</reference>
<evidence type="ECO:0000313" key="1">
    <source>
        <dbReference type="EMBL" id="EEE46180.1"/>
    </source>
</evidence>
<protein>
    <submittedName>
        <fullName evidence="1">Uncharacterized protein</fullName>
    </submittedName>
</protein>
<gene>
    <name evidence="1" type="ORF">SADFL11_3469</name>
</gene>
<dbReference type="Proteomes" id="UP000004703">
    <property type="component" value="Chromosome"/>
</dbReference>
<dbReference type="EMBL" id="ACCU02000003">
    <property type="protein sequence ID" value="EEE46180.1"/>
    <property type="molecule type" value="Genomic_DNA"/>
</dbReference>
<name>A0A5E8H2S1_ROSAD</name>
<dbReference type="AlphaFoldDB" id="A0A5E8H2S1"/>
<accession>A0A5E8H2S1</accession>
<reference evidence="1 2" key="1">
    <citation type="submission" date="2008-01" db="EMBL/GenBank/DDBJ databases">
        <authorList>
            <person name="Wagner-Dobler I."/>
            <person name="Ferriera S."/>
            <person name="Johnson J."/>
            <person name="Kravitz S."/>
            <person name="Beeson K."/>
            <person name="Sutton G."/>
            <person name="Rogers Y.-H."/>
            <person name="Friedman R."/>
            <person name="Frazier M."/>
            <person name="Venter J.C."/>
        </authorList>
    </citation>
    <scope>NUCLEOTIDE SEQUENCE [LARGE SCALE GENOMIC DNA]</scope>
    <source>
        <strain evidence="2">DSM 17067 / NCIMB 14079 / DFL-11</strain>
    </source>
</reference>
<evidence type="ECO:0000313" key="2">
    <source>
        <dbReference type="Proteomes" id="UP000004703"/>
    </source>
</evidence>
<comment type="caution">
    <text evidence="1">The sequence shown here is derived from an EMBL/GenBank/DDBJ whole genome shotgun (WGS) entry which is preliminary data.</text>
</comment>
<proteinExistence type="predicted"/>